<dbReference type="Pfam" id="PF05175">
    <property type="entry name" value="MTS"/>
    <property type="match status" value="1"/>
</dbReference>
<name>A0A837G4E8_9VIBR</name>
<evidence type="ECO:0000256" key="4">
    <source>
        <dbReference type="ARBA" id="ARBA00022691"/>
    </source>
</evidence>
<dbReference type="GO" id="GO:0016430">
    <property type="term" value="F:tRNA (adenine-N6)-methyltransferase activity"/>
    <property type="evidence" value="ECO:0007669"/>
    <property type="project" value="UniProtKB-UniRule"/>
</dbReference>
<proteinExistence type="inferred from homology"/>
<dbReference type="GO" id="GO:0032259">
    <property type="term" value="P:methylation"/>
    <property type="evidence" value="ECO:0007669"/>
    <property type="project" value="UniProtKB-KW"/>
</dbReference>
<dbReference type="PRINTS" id="PR00507">
    <property type="entry name" value="N12N6MTFRASE"/>
</dbReference>
<sequence length="239" mass="26401">MKNTQSKTKDFSFKQFKIAGGYSGMPVSTDGVLLGAWCGIKQANTLLDIGTGTGLLALMCAQRNPDCVIDAIDIDQHALQAANENFTSSPWSSRLTLLEGDVLNFPFETSYDAIVCNPPYFNSGEHAQNQQRATARHTLTLSHEALLERCFKLLSAEGQAWFVLPEAEGRMFISLAETLGWHLAGLCEVQPTAKKPVGRLLIQLSQHPSNTKIEKLIIQKDNGYSDEFVTLTKAFYLKM</sequence>
<evidence type="ECO:0000256" key="2">
    <source>
        <dbReference type="ARBA" id="ARBA00022603"/>
    </source>
</evidence>
<reference evidence="8" key="1">
    <citation type="journal article" date="2015" name="BMC Genomics">
        <title>Genome mining reveals unlocked bioactive potential of marine Gram-negative bacteria.</title>
        <authorList>
            <person name="Machado H."/>
            <person name="Sonnenschein E.C."/>
            <person name="Melchiorsen J."/>
            <person name="Gram L."/>
        </authorList>
    </citation>
    <scope>NUCLEOTIDE SEQUENCE</scope>
    <source>
        <strain evidence="8">S2052</strain>
    </source>
</reference>
<keyword evidence="2 6" id="KW-0489">Methyltransferase</keyword>
<comment type="catalytic activity">
    <reaction evidence="6">
        <text>adenosine(37) in tRNA1(Val) + S-adenosyl-L-methionine = N(6)-methyladenosine(37) in tRNA1(Val) + S-adenosyl-L-homocysteine + H(+)</text>
        <dbReference type="Rhea" id="RHEA:43160"/>
        <dbReference type="Rhea" id="RHEA-COMP:10369"/>
        <dbReference type="Rhea" id="RHEA-COMP:10370"/>
        <dbReference type="ChEBI" id="CHEBI:15378"/>
        <dbReference type="ChEBI" id="CHEBI:57856"/>
        <dbReference type="ChEBI" id="CHEBI:59789"/>
        <dbReference type="ChEBI" id="CHEBI:74411"/>
        <dbReference type="ChEBI" id="CHEBI:74449"/>
        <dbReference type="EC" id="2.1.1.223"/>
    </reaction>
</comment>
<dbReference type="PROSITE" id="PS00092">
    <property type="entry name" value="N6_MTASE"/>
    <property type="match status" value="1"/>
</dbReference>
<dbReference type="InterPro" id="IPR022882">
    <property type="entry name" value="tRNA_adenine-N6_MeTrfase"/>
</dbReference>
<dbReference type="GO" id="GO:0003676">
    <property type="term" value="F:nucleic acid binding"/>
    <property type="evidence" value="ECO:0007669"/>
    <property type="project" value="InterPro"/>
</dbReference>
<evidence type="ECO:0000313" key="8">
    <source>
        <dbReference type="EMBL" id="KJY68722.1"/>
    </source>
</evidence>
<dbReference type="InterPro" id="IPR050210">
    <property type="entry name" value="tRNA_Adenine-N(6)_MTase"/>
</dbReference>
<dbReference type="GO" id="GO:0005737">
    <property type="term" value="C:cytoplasm"/>
    <property type="evidence" value="ECO:0007669"/>
    <property type="project" value="UniProtKB-SubCell"/>
</dbReference>
<dbReference type="RefSeq" id="WP_045986999.1">
    <property type="nucleotide sequence ID" value="NZ_CP063051.1"/>
</dbReference>
<dbReference type="GO" id="GO:0008033">
    <property type="term" value="P:tRNA processing"/>
    <property type="evidence" value="ECO:0007669"/>
    <property type="project" value="UniProtKB-UniRule"/>
</dbReference>
<gene>
    <name evidence="8" type="ORF">TW71_19395</name>
</gene>
<evidence type="ECO:0000256" key="3">
    <source>
        <dbReference type="ARBA" id="ARBA00022679"/>
    </source>
</evidence>
<accession>A0A837G4E8</accession>
<dbReference type="CDD" id="cd02440">
    <property type="entry name" value="AdoMet_MTases"/>
    <property type="match status" value="1"/>
</dbReference>
<dbReference type="AlphaFoldDB" id="A0A837G4E8"/>
<dbReference type="HAMAP" id="MF_01872">
    <property type="entry name" value="tRNA_methyltr_YfiC"/>
    <property type="match status" value="1"/>
</dbReference>
<dbReference type="SUPFAM" id="SSF53335">
    <property type="entry name" value="S-adenosyl-L-methionine-dependent methyltransferases"/>
    <property type="match status" value="1"/>
</dbReference>
<dbReference type="PANTHER" id="PTHR47739:SF1">
    <property type="entry name" value="TRNA1(VAL) (ADENINE(37)-N6)-METHYLTRANSFERASE"/>
    <property type="match status" value="1"/>
</dbReference>
<comment type="similarity">
    <text evidence="6">Belongs to the methyltransferase superfamily. tRNA (adenine-N(6)-)-methyltransferase family.</text>
</comment>
<keyword evidence="4 6" id="KW-0949">S-adenosyl-L-methionine</keyword>
<keyword evidence="3 6" id="KW-0808">Transferase</keyword>
<keyword evidence="5 6" id="KW-0819">tRNA processing</keyword>
<keyword evidence="1 6" id="KW-0963">Cytoplasm</keyword>
<evidence type="ECO:0000259" key="7">
    <source>
        <dbReference type="Pfam" id="PF05175"/>
    </source>
</evidence>
<dbReference type="InterPro" id="IPR007848">
    <property type="entry name" value="Small_mtfrase_dom"/>
</dbReference>
<comment type="subcellular location">
    <subcellularLocation>
        <location evidence="6">Cytoplasm</location>
    </subcellularLocation>
</comment>
<dbReference type="PANTHER" id="PTHR47739">
    <property type="entry name" value="TRNA1(VAL) (ADENINE(37)-N6)-METHYLTRANSFERASE"/>
    <property type="match status" value="1"/>
</dbReference>
<dbReference type="InterPro" id="IPR029063">
    <property type="entry name" value="SAM-dependent_MTases_sf"/>
</dbReference>
<dbReference type="EC" id="2.1.1.223" evidence="6"/>
<dbReference type="InterPro" id="IPR002052">
    <property type="entry name" value="DNA_methylase_N6_adenine_CS"/>
</dbReference>
<dbReference type="EMBL" id="JXXR01000021">
    <property type="protein sequence ID" value="KJY68722.1"/>
    <property type="molecule type" value="Genomic_DNA"/>
</dbReference>
<protein>
    <recommendedName>
        <fullName evidence="6">tRNA1(Val) (adenine(37)-N6)-methyltransferase</fullName>
        <ecNumber evidence="6">2.1.1.223</ecNumber>
    </recommendedName>
    <alternativeName>
        <fullName evidence="6">tRNA m6A37 methyltransferase</fullName>
    </alternativeName>
</protein>
<comment type="caution">
    <text evidence="8">The sequence shown here is derived from an EMBL/GenBank/DDBJ whole genome shotgun (WGS) entry which is preliminary data.</text>
</comment>
<dbReference type="Gene3D" id="3.40.50.150">
    <property type="entry name" value="Vaccinia Virus protein VP39"/>
    <property type="match status" value="1"/>
</dbReference>
<comment type="function">
    <text evidence="6">Specifically methylates the adenine in position 37 of tRNA(1)(Val) (anticodon cmo5UAC).</text>
</comment>
<evidence type="ECO:0000256" key="1">
    <source>
        <dbReference type="ARBA" id="ARBA00022490"/>
    </source>
</evidence>
<feature type="domain" description="Methyltransferase small" evidence="7">
    <location>
        <begin position="42"/>
        <end position="163"/>
    </location>
</feature>
<evidence type="ECO:0000256" key="6">
    <source>
        <dbReference type="HAMAP-Rule" id="MF_01872"/>
    </source>
</evidence>
<organism evidence="8">
    <name type="scientific">Vibrio coralliilyticus</name>
    <dbReference type="NCBI Taxonomy" id="190893"/>
    <lineage>
        <taxon>Bacteria</taxon>
        <taxon>Pseudomonadati</taxon>
        <taxon>Pseudomonadota</taxon>
        <taxon>Gammaproteobacteria</taxon>
        <taxon>Vibrionales</taxon>
        <taxon>Vibrionaceae</taxon>
        <taxon>Vibrio</taxon>
    </lineage>
</organism>
<evidence type="ECO:0000256" key="5">
    <source>
        <dbReference type="ARBA" id="ARBA00022694"/>
    </source>
</evidence>